<dbReference type="Gene3D" id="3.60.20.10">
    <property type="entry name" value="Glutamine Phosphoribosylpyrophosphate, subunit 1, domain 1"/>
    <property type="match status" value="1"/>
</dbReference>
<evidence type="ECO:0000256" key="4">
    <source>
        <dbReference type="SAM" id="MobiDB-lite"/>
    </source>
</evidence>
<dbReference type="Gene3D" id="1.10.1400.10">
    <property type="match status" value="1"/>
</dbReference>
<proteinExistence type="inferred from homology"/>
<dbReference type="InterPro" id="IPR029055">
    <property type="entry name" value="Ntn_hydrolases_N"/>
</dbReference>
<keyword evidence="5" id="KW-0472">Membrane</keyword>
<keyword evidence="2" id="KW-0378">Hydrolase</keyword>
<dbReference type="InterPro" id="IPR014395">
    <property type="entry name" value="Pen/GL7ACA/AHL_acylase"/>
</dbReference>
<sequence>MVGWWIRFRELPAWTRWPAYVALGLVLVLVLLALTTVVVVRRPLPQTDGELEIAGLEGPVEVRRDAQGVPHLYGDSVDDLLTAQGFVHAQDRFYEMDVRRHITAGRLSELFGEATVETDAMVRTMGWRRVAERELALVSPATRSALQSYADGVNAYLDSHAPSEMAVQYTVLGLTGLDYTPEAWTPVDSLAWLKAMAWDLRGNLDEEVARVVTGIDHTPEEVEELFPRYPYGRNRPVLAGGGLVDGVFEPAATGTTTRVPRPAWTAGQRRLVGEVGDAVARMPALLGRGDDVGSNSWVVSGDNSSTGAPLLANDPHLGTAVPGVWTQVGLHCTDVGPDCPMDVAGFGFSGVPGVVIGHNADIAWGFTNLGPDVTDLFLEQADEKTWLYDGERLPLRTREETIEVRDGEDVELRVRSTDNGPILSDVSEQLRGVGEEAVVPGESPGLDTDGYAVSLAWTALEPAPTADALLGLNLASDWEEFRAAAADFAVPAQNLVYADREGRIGYQAPGRVPIRRSGNDGSQPTAGWLPQNSWTGETVPFESLPTELDPAEGFVVTANQAVTGPGYPVYLTDDWDRGYRSQRIRERLTAELETGDLSVAEMAEVQLDDHHPLAPTLVPFLLDVELADGYPGAGQALLADWDFTQPAEGPQSAAAAYFNTVWARLLELTFHDELAEAARPDGSDRWMAAVERLLRRPASGWWDDVETEEVETRDDVLRAALLAARDDLTATQSPVASEWTWGAAHTLSLAEPTLGESGIGVVERLVNRGGWELPGGSETVNAFGWDPREGYGAIAGPSMRMVVSTADWDDSRWVNLTGVSGHPASDHYTDQTDVMVAGETLPWAFGREAVAEATDELLTLRPTPEER</sequence>
<organism evidence="6 7">
    <name type="scientific">Nocardioides lentus</name>
    <dbReference type="NCBI Taxonomy" id="338077"/>
    <lineage>
        <taxon>Bacteria</taxon>
        <taxon>Bacillati</taxon>
        <taxon>Actinomycetota</taxon>
        <taxon>Actinomycetes</taxon>
        <taxon>Propionibacteriales</taxon>
        <taxon>Nocardioidaceae</taxon>
        <taxon>Nocardioides</taxon>
    </lineage>
</organism>
<evidence type="ECO:0000256" key="3">
    <source>
        <dbReference type="ARBA" id="ARBA00023145"/>
    </source>
</evidence>
<reference evidence="7" key="1">
    <citation type="journal article" date="2019" name="Int. J. Syst. Evol. Microbiol.">
        <title>The Global Catalogue of Microorganisms (GCM) 10K type strain sequencing project: providing services to taxonomists for standard genome sequencing and annotation.</title>
        <authorList>
            <consortium name="The Broad Institute Genomics Platform"/>
            <consortium name="The Broad Institute Genome Sequencing Center for Infectious Disease"/>
            <person name="Wu L."/>
            <person name="Ma J."/>
        </authorList>
    </citation>
    <scope>NUCLEOTIDE SEQUENCE [LARGE SCALE GENOMIC DNA]</scope>
    <source>
        <strain evidence="7">JCM 14046</strain>
    </source>
</reference>
<name>A0ABP5ASE6_9ACTN</name>
<evidence type="ECO:0000313" key="7">
    <source>
        <dbReference type="Proteomes" id="UP001501612"/>
    </source>
</evidence>
<protein>
    <submittedName>
        <fullName evidence="6">Penicillin acylase family protein</fullName>
    </submittedName>
</protein>
<evidence type="ECO:0000256" key="5">
    <source>
        <dbReference type="SAM" id="Phobius"/>
    </source>
</evidence>
<evidence type="ECO:0000256" key="2">
    <source>
        <dbReference type="ARBA" id="ARBA00022801"/>
    </source>
</evidence>
<dbReference type="SUPFAM" id="SSF56235">
    <property type="entry name" value="N-terminal nucleophile aminohydrolases (Ntn hydrolases)"/>
    <property type="match status" value="1"/>
</dbReference>
<dbReference type="PANTHER" id="PTHR34218">
    <property type="entry name" value="PEPTIDASE S45 PENICILLIN AMIDASE"/>
    <property type="match status" value="1"/>
</dbReference>
<comment type="similarity">
    <text evidence="1">Belongs to the peptidase S45 family.</text>
</comment>
<dbReference type="Pfam" id="PF01804">
    <property type="entry name" value="Penicil_amidase"/>
    <property type="match status" value="1"/>
</dbReference>
<comment type="caution">
    <text evidence="6">The sequence shown here is derived from an EMBL/GenBank/DDBJ whole genome shotgun (WGS) entry which is preliminary data.</text>
</comment>
<feature type="compositionally biased region" description="Polar residues" evidence="4">
    <location>
        <begin position="519"/>
        <end position="534"/>
    </location>
</feature>
<dbReference type="Gene3D" id="2.30.120.10">
    <property type="match status" value="1"/>
</dbReference>
<keyword evidence="5" id="KW-1133">Transmembrane helix</keyword>
<dbReference type="PANTHER" id="PTHR34218:SF4">
    <property type="entry name" value="ACYL-HOMOSERINE LACTONE ACYLASE QUIP"/>
    <property type="match status" value="1"/>
</dbReference>
<dbReference type="Proteomes" id="UP001501612">
    <property type="component" value="Unassembled WGS sequence"/>
</dbReference>
<dbReference type="InterPro" id="IPR002692">
    <property type="entry name" value="S45"/>
</dbReference>
<feature type="region of interest" description="Disordered" evidence="4">
    <location>
        <begin position="509"/>
        <end position="534"/>
    </location>
</feature>
<dbReference type="InterPro" id="IPR043147">
    <property type="entry name" value="Penicillin_amidase_A-knob"/>
</dbReference>
<keyword evidence="5" id="KW-0812">Transmembrane</keyword>
<dbReference type="EMBL" id="BAAAMY010000005">
    <property type="protein sequence ID" value="GAA1921486.1"/>
    <property type="molecule type" value="Genomic_DNA"/>
</dbReference>
<dbReference type="CDD" id="cd03747">
    <property type="entry name" value="Ntn_PGA_like"/>
    <property type="match status" value="1"/>
</dbReference>
<keyword evidence="7" id="KW-1185">Reference proteome</keyword>
<dbReference type="InterPro" id="IPR043146">
    <property type="entry name" value="Penicillin_amidase_N_B-knob"/>
</dbReference>
<dbReference type="PIRSF" id="PIRSF001227">
    <property type="entry name" value="Pen_acylase"/>
    <property type="match status" value="1"/>
</dbReference>
<keyword evidence="3" id="KW-0865">Zymogen</keyword>
<evidence type="ECO:0000313" key="6">
    <source>
        <dbReference type="EMBL" id="GAA1921486.1"/>
    </source>
</evidence>
<accession>A0ABP5ASE6</accession>
<evidence type="ECO:0000256" key="1">
    <source>
        <dbReference type="ARBA" id="ARBA00006586"/>
    </source>
</evidence>
<feature type="transmembrane region" description="Helical" evidence="5">
    <location>
        <begin position="20"/>
        <end position="40"/>
    </location>
</feature>
<dbReference type="InterPro" id="IPR023343">
    <property type="entry name" value="Penicillin_amidase_dom1"/>
</dbReference>
<gene>
    <name evidence="6" type="ORF">GCM10009737_23690</name>
</gene>
<dbReference type="Gene3D" id="1.10.439.10">
    <property type="entry name" value="Penicillin Amidohydrolase, domain 1"/>
    <property type="match status" value="1"/>
</dbReference>